<dbReference type="AlphaFoldDB" id="F3QQG9"/>
<organism evidence="1 2">
    <name type="scientific">Paraprevotella xylaniphila YIT 11841</name>
    <dbReference type="NCBI Taxonomy" id="762982"/>
    <lineage>
        <taxon>Bacteria</taxon>
        <taxon>Pseudomonadati</taxon>
        <taxon>Bacteroidota</taxon>
        <taxon>Bacteroidia</taxon>
        <taxon>Bacteroidales</taxon>
        <taxon>Prevotellaceae</taxon>
        <taxon>Paraprevotella</taxon>
    </lineage>
</organism>
<protein>
    <submittedName>
        <fullName evidence="1">Conserved domain protein</fullName>
    </submittedName>
</protein>
<dbReference type="Proteomes" id="UP000005546">
    <property type="component" value="Unassembled WGS sequence"/>
</dbReference>
<dbReference type="EMBL" id="AFBR01000013">
    <property type="protein sequence ID" value="EGG57052.1"/>
    <property type="molecule type" value="Genomic_DNA"/>
</dbReference>
<comment type="caution">
    <text evidence="1">The sequence shown here is derived from an EMBL/GenBank/DDBJ whole genome shotgun (WGS) entry which is preliminary data.</text>
</comment>
<sequence length="50" mass="5435">MGLCRKGRNKPLSLTFGLGGNSYGCVIFRPDRIRGGISESRGCGKYKKSI</sequence>
<gene>
    <name evidence="1" type="ORF">HMPREF9442_00411</name>
</gene>
<keyword evidence="2" id="KW-1185">Reference proteome</keyword>
<reference evidence="1 2" key="1">
    <citation type="submission" date="2011-02" db="EMBL/GenBank/DDBJ databases">
        <authorList>
            <person name="Weinstock G."/>
            <person name="Sodergren E."/>
            <person name="Clifton S."/>
            <person name="Fulton L."/>
            <person name="Fulton B."/>
            <person name="Courtney L."/>
            <person name="Fronick C."/>
            <person name="Harrison M."/>
            <person name="Strong C."/>
            <person name="Farmer C."/>
            <person name="Delahaunty K."/>
            <person name="Markovic C."/>
            <person name="Hall O."/>
            <person name="Minx P."/>
            <person name="Tomlinson C."/>
            <person name="Mitreva M."/>
            <person name="Hou S."/>
            <person name="Chen J."/>
            <person name="Wollam A."/>
            <person name="Pepin K.H."/>
            <person name="Johnson M."/>
            <person name="Bhonagiri V."/>
            <person name="Zhang X."/>
            <person name="Suruliraj S."/>
            <person name="Warren W."/>
            <person name="Chinwalla A."/>
            <person name="Mardis E.R."/>
            <person name="Wilson R.K."/>
        </authorList>
    </citation>
    <scope>NUCLEOTIDE SEQUENCE [LARGE SCALE GENOMIC DNA]</scope>
    <source>
        <strain evidence="1 2">YIT 11841</strain>
    </source>
</reference>
<name>F3QQG9_9BACT</name>
<evidence type="ECO:0000313" key="1">
    <source>
        <dbReference type="EMBL" id="EGG57052.1"/>
    </source>
</evidence>
<accession>F3QQG9</accession>
<dbReference type="HOGENOM" id="CLU_3120853_0_0_10"/>
<evidence type="ECO:0000313" key="2">
    <source>
        <dbReference type="Proteomes" id="UP000005546"/>
    </source>
</evidence>
<proteinExistence type="predicted"/>
<dbReference type="STRING" id="762982.HMPREF9442_00411"/>